<protein>
    <submittedName>
        <fullName evidence="2">Uncharacterized protein</fullName>
    </submittedName>
</protein>
<organism evidence="2 3">
    <name type="scientific">Jimgerdemannia flammicorona</name>
    <dbReference type="NCBI Taxonomy" id="994334"/>
    <lineage>
        <taxon>Eukaryota</taxon>
        <taxon>Fungi</taxon>
        <taxon>Fungi incertae sedis</taxon>
        <taxon>Mucoromycota</taxon>
        <taxon>Mucoromycotina</taxon>
        <taxon>Endogonomycetes</taxon>
        <taxon>Endogonales</taxon>
        <taxon>Endogonaceae</taxon>
        <taxon>Jimgerdemannia</taxon>
    </lineage>
</organism>
<sequence length="469" mass="50796">MLVLCSCSIASDPLTRFLEATSLSTDKEEGRGDMNAEVRVGELSFFSIIDVVTSTTDRHSDRSFGGRDAEFFFKYPNPSLSFTPHPMPNLPESDSHDPPHVERTGMAVCVHHRVRGWADPTRAEQGFNRGDERGEPAAVRRNDEGEMFSLLSQCPMPAPERYILPLNDPDSQSACQIQDKQLSPFLRDLPADAHADHRPVVDAQVRAQVAEVLGRPVPDESVALEEEEDEIVVVDGVGPEKDSPGGSGSKAQHDLQDGQPPGHHHHVLLGIHLGDEVVERRRGVHDRDGGRGGDGGGDEEEDRAGGGRAESRCGAAWRGEAEARQFVGTKKKRRGRGYRTGGRAHGDDVATDKEESAGEGAGHESGEGGGDHGHSRLLRCDNGIETTLIIVIQYVANQCIGEARPEIPARNLGARSAADRAHEPHHRWGLVAQGEQPSAPPRFEFIETEADARDGGGGVEGRAEQGWEV</sequence>
<accession>A0A433QIQ9</accession>
<reference evidence="2 3" key="1">
    <citation type="journal article" date="2018" name="New Phytol.">
        <title>Phylogenomics of Endogonaceae and evolution of mycorrhizas within Mucoromycota.</title>
        <authorList>
            <person name="Chang Y."/>
            <person name="Desiro A."/>
            <person name="Na H."/>
            <person name="Sandor L."/>
            <person name="Lipzen A."/>
            <person name="Clum A."/>
            <person name="Barry K."/>
            <person name="Grigoriev I.V."/>
            <person name="Martin F.M."/>
            <person name="Stajich J.E."/>
            <person name="Smith M.E."/>
            <person name="Bonito G."/>
            <person name="Spatafora J.W."/>
        </authorList>
    </citation>
    <scope>NUCLEOTIDE SEQUENCE [LARGE SCALE GENOMIC DNA]</scope>
    <source>
        <strain evidence="2 3">AD002</strain>
    </source>
</reference>
<evidence type="ECO:0000256" key="1">
    <source>
        <dbReference type="SAM" id="MobiDB-lite"/>
    </source>
</evidence>
<name>A0A433QIQ9_9FUNG</name>
<feature type="region of interest" description="Disordered" evidence="1">
    <location>
        <begin position="284"/>
        <end position="374"/>
    </location>
</feature>
<proteinExistence type="predicted"/>
<dbReference type="EMBL" id="RBNJ01004890">
    <property type="protein sequence ID" value="RUS29649.1"/>
    <property type="molecule type" value="Genomic_DNA"/>
</dbReference>
<comment type="caution">
    <text evidence="2">The sequence shown here is derived from an EMBL/GenBank/DDBJ whole genome shotgun (WGS) entry which is preliminary data.</text>
</comment>
<dbReference type="AlphaFoldDB" id="A0A433QIQ9"/>
<feature type="region of interest" description="Disordered" evidence="1">
    <location>
        <begin position="236"/>
        <end position="266"/>
    </location>
</feature>
<feature type="region of interest" description="Disordered" evidence="1">
    <location>
        <begin position="449"/>
        <end position="469"/>
    </location>
</feature>
<gene>
    <name evidence="2" type="ORF">BC938DRAFT_480410</name>
</gene>
<evidence type="ECO:0000313" key="2">
    <source>
        <dbReference type="EMBL" id="RUS29649.1"/>
    </source>
</evidence>
<evidence type="ECO:0000313" key="3">
    <source>
        <dbReference type="Proteomes" id="UP000274822"/>
    </source>
</evidence>
<dbReference type="Proteomes" id="UP000274822">
    <property type="component" value="Unassembled WGS sequence"/>
</dbReference>
<keyword evidence="3" id="KW-1185">Reference proteome</keyword>
<feature type="compositionally biased region" description="Basic and acidic residues" evidence="1">
    <location>
        <begin position="344"/>
        <end position="374"/>
    </location>
</feature>